<dbReference type="AlphaFoldDB" id="A0AAV9ZGI8"/>
<organism evidence="1 2">
    <name type="scientific">Favolaschia claudopus</name>
    <dbReference type="NCBI Taxonomy" id="2862362"/>
    <lineage>
        <taxon>Eukaryota</taxon>
        <taxon>Fungi</taxon>
        <taxon>Dikarya</taxon>
        <taxon>Basidiomycota</taxon>
        <taxon>Agaricomycotina</taxon>
        <taxon>Agaricomycetes</taxon>
        <taxon>Agaricomycetidae</taxon>
        <taxon>Agaricales</taxon>
        <taxon>Marasmiineae</taxon>
        <taxon>Mycenaceae</taxon>
        <taxon>Favolaschia</taxon>
    </lineage>
</organism>
<accession>A0AAV9ZGI8</accession>
<evidence type="ECO:0000313" key="1">
    <source>
        <dbReference type="EMBL" id="KAK6981523.1"/>
    </source>
</evidence>
<name>A0AAV9ZGI8_9AGAR</name>
<sequence length="381" mass="42130">MEALVELATLANICCYALSDSRNFSHFSPSIVKFPSPPTPRKLLSVGRNERELRWRSYSIGATFITLSLLDPSPGCSRSPSLTALFSPLSFGLTLVRYRQTHRDGMTMLAIISRHRVCRELLPGSPDSCGVVGSSCGDRAGIEYGSYWTLHHYPYHDLLLPPIQHLLLRRLIHTPSSFLTYALTPPPSNSTLHNRSPSFAFAGCMMPCSMNHTATTTNARHRERMEMGIPLPARVAACSKPQHGYDSLIRARCPHLESIDGLTLPRNRNLTPGCRLYGETYVVWIETEQYLSGPSFIIMPCPPPLSSPKAAYAGWNRIGSAERGRTFEAPLPPRCPTSFASSPYPGFHDTLMALHRPPNECTDGIDSTHGLIDSTPTSRLP</sequence>
<dbReference type="EMBL" id="JAWWNJ010000149">
    <property type="protein sequence ID" value="KAK6981523.1"/>
    <property type="molecule type" value="Genomic_DNA"/>
</dbReference>
<dbReference type="Proteomes" id="UP001362999">
    <property type="component" value="Unassembled WGS sequence"/>
</dbReference>
<comment type="caution">
    <text evidence="1">The sequence shown here is derived from an EMBL/GenBank/DDBJ whole genome shotgun (WGS) entry which is preliminary data.</text>
</comment>
<proteinExistence type="predicted"/>
<reference evidence="1 2" key="1">
    <citation type="journal article" date="2024" name="J Genomics">
        <title>Draft genome sequencing and assembly of Favolaschia claudopus CIRM-BRFM 2984 isolated from oak limbs.</title>
        <authorList>
            <person name="Navarro D."/>
            <person name="Drula E."/>
            <person name="Chaduli D."/>
            <person name="Cazenave R."/>
            <person name="Ahrendt S."/>
            <person name="Wang J."/>
            <person name="Lipzen A."/>
            <person name="Daum C."/>
            <person name="Barry K."/>
            <person name="Grigoriev I.V."/>
            <person name="Favel A."/>
            <person name="Rosso M.N."/>
            <person name="Martin F."/>
        </authorList>
    </citation>
    <scope>NUCLEOTIDE SEQUENCE [LARGE SCALE GENOMIC DNA]</scope>
    <source>
        <strain evidence="1 2">CIRM-BRFM 2984</strain>
    </source>
</reference>
<gene>
    <name evidence="1" type="ORF">R3P38DRAFT_3233952</name>
</gene>
<evidence type="ECO:0000313" key="2">
    <source>
        <dbReference type="Proteomes" id="UP001362999"/>
    </source>
</evidence>
<keyword evidence="2" id="KW-1185">Reference proteome</keyword>
<protein>
    <submittedName>
        <fullName evidence="1">Uncharacterized protein</fullName>
    </submittedName>
</protein>